<sequence>MQDIQQQGEKGLQTIIVANKIGLVDKRVISIQQGEELAFKYRVPFFEVQTIPYKNRYSLVGKYKLIAISLEPLDVQLNKLYYQIRKIVLNKQIFQIIKKVKTKIHHAIAESQQLTNKKTNNFF</sequence>
<gene>
    <name evidence="1" type="ORF">TTHERM_00516349</name>
</gene>
<dbReference type="Gene3D" id="3.40.50.300">
    <property type="entry name" value="P-loop containing nucleotide triphosphate hydrolases"/>
    <property type="match status" value="1"/>
</dbReference>
<dbReference type="KEGG" id="tet:TTHERM_00516349"/>
<dbReference type="HOGENOM" id="CLU_843306_0_0_1"/>
<dbReference type="SUPFAM" id="SSF52540">
    <property type="entry name" value="P-loop containing nucleoside triphosphate hydrolases"/>
    <property type="match status" value="1"/>
</dbReference>
<accession>A4VE00</accession>
<evidence type="ECO:0000313" key="2">
    <source>
        <dbReference type="Proteomes" id="UP000009168"/>
    </source>
</evidence>
<name>A4VE00_TETTS</name>
<evidence type="ECO:0000313" key="1">
    <source>
        <dbReference type="EMBL" id="EDK31760.2"/>
    </source>
</evidence>
<keyword evidence="2" id="KW-1185">Reference proteome</keyword>
<dbReference type="EMBL" id="GG662708">
    <property type="protein sequence ID" value="EDK31760.2"/>
    <property type="molecule type" value="Genomic_DNA"/>
</dbReference>
<dbReference type="InParanoid" id="A4VE00"/>
<dbReference type="Pfam" id="PF00071">
    <property type="entry name" value="Ras"/>
    <property type="match status" value="1"/>
</dbReference>
<dbReference type="Proteomes" id="UP000009168">
    <property type="component" value="Unassembled WGS sequence"/>
</dbReference>
<dbReference type="GO" id="GO:0005525">
    <property type="term" value="F:GTP binding"/>
    <property type="evidence" value="ECO:0007669"/>
    <property type="project" value="InterPro"/>
</dbReference>
<dbReference type="InterPro" id="IPR027417">
    <property type="entry name" value="P-loop_NTPase"/>
</dbReference>
<reference evidence="2" key="1">
    <citation type="journal article" date="2006" name="PLoS Biol.">
        <title>Macronuclear genome sequence of the ciliate Tetrahymena thermophila, a model eukaryote.</title>
        <authorList>
            <person name="Eisen J.A."/>
            <person name="Coyne R.S."/>
            <person name="Wu M."/>
            <person name="Wu D."/>
            <person name="Thiagarajan M."/>
            <person name="Wortman J.R."/>
            <person name="Badger J.H."/>
            <person name="Ren Q."/>
            <person name="Amedeo P."/>
            <person name="Jones K.M."/>
            <person name="Tallon L.J."/>
            <person name="Delcher A.L."/>
            <person name="Salzberg S.L."/>
            <person name="Silva J.C."/>
            <person name="Haas B.J."/>
            <person name="Majoros W.H."/>
            <person name="Farzad M."/>
            <person name="Carlton J.M."/>
            <person name="Smith R.K. Jr."/>
            <person name="Garg J."/>
            <person name="Pearlman R.E."/>
            <person name="Karrer K.M."/>
            <person name="Sun L."/>
            <person name="Manning G."/>
            <person name="Elde N.C."/>
            <person name="Turkewitz A.P."/>
            <person name="Asai D.J."/>
            <person name="Wilkes D.E."/>
            <person name="Wang Y."/>
            <person name="Cai H."/>
            <person name="Collins K."/>
            <person name="Stewart B.A."/>
            <person name="Lee S.R."/>
            <person name="Wilamowska K."/>
            <person name="Weinberg Z."/>
            <person name="Ruzzo W.L."/>
            <person name="Wloga D."/>
            <person name="Gaertig J."/>
            <person name="Frankel J."/>
            <person name="Tsao C.-C."/>
            <person name="Gorovsky M.A."/>
            <person name="Keeling P.J."/>
            <person name="Waller R.F."/>
            <person name="Patron N.J."/>
            <person name="Cherry J.M."/>
            <person name="Stover N.A."/>
            <person name="Krieger C.J."/>
            <person name="del Toro C."/>
            <person name="Ryder H.F."/>
            <person name="Williamson S.C."/>
            <person name="Barbeau R.A."/>
            <person name="Hamilton E.P."/>
            <person name="Orias E."/>
        </authorList>
    </citation>
    <scope>NUCLEOTIDE SEQUENCE [LARGE SCALE GENOMIC DNA]</scope>
    <source>
        <strain evidence="2">SB210</strain>
    </source>
</reference>
<dbReference type="GO" id="GO:0003924">
    <property type="term" value="F:GTPase activity"/>
    <property type="evidence" value="ECO:0007669"/>
    <property type="project" value="InterPro"/>
</dbReference>
<dbReference type="AlphaFoldDB" id="A4VE00"/>
<dbReference type="InterPro" id="IPR001806">
    <property type="entry name" value="Small_GTPase"/>
</dbReference>
<dbReference type="RefSeq" id="XP_001470778.2">
    <property type="nucleotide sequence ID" value="XM_001470728.2"/>
</dbReference>
<protein>
    <submittedName>
        <fullName evidence="1">Ras family protein</fullName>
    </submittedName>
</protein>
<organism evidence="1 2">
    <name type="scientific">Tetrahymena thermophila (strain SB210)</name>
    <dbReference type="NCBI Taxonomy" id="312017"/>
    <lineage>
        <taxon>Eukaryota</taxon>
        <taxon>Sar</taxon>
        <taxon>Alveolata</taxon>
        <taxon>Ciliophora</taxon>
        <taxon>Intramacronucleata</taxon>
        <taxon>Oligohymenophorea</taxon>
        <taxon>Hymenostomatida</taxon>
        <taxon>Tetrahymenina</taxon>
        <taxon>Tetrahymenidae</taxon>
        <taxon>Tetrahymena</taxon>
    </lineage>
</organism>
<proteinExistence type="predicted"/>
<dbReference type="GeneID" id="7842908"/>